<evidence type="ECO:0008006" key="3">
    <source>
        <dbReference type="Google" id="ProtNLM"/>
    </source>
</evidence>
<dbReference type="InterPro" id="IPR007405">
    <property type="entry name" value="Phage_KVP40_Orf299"/>
</dbReference>
<dbReference type="AlphaFoldDB" id="A0A2M7BU95"/>
<dbReference type="PANTHER" id="PTHR39961:SF1">
    <property type="entry name" value="DUF458 DOMAIN-CONTAINING PROTEIN"/>
    <property type="match status" value="1"/>
</dbReference>
<evidence type="ECO:0000313" key="1">
    <source>
        <dbReference type="EMBL" id="PIV10130.1"/>
    </source>
</evidence>
<dbReference type="Pfam" id="PF04308">
    <property type="entry name" value="RNaseH_like"/>
    <property type="match status" value="1"/>
</dbReference>
<organism evidence="1 2">
    <name type="scientific">Candidatus Portnoybacteria bacterium CG03_land_8_20_14_0_80_41_10</name>
    <dbReference type="NCBI Taxonomy" id="1974808"/>
    <lineage>
        <taxon>Bacteria</taxon>
        <taxon>Candidatus Portnoyibacteriota</taxon>
    </lineage>
</organism>
<accession>A0A2M7BU95</accession>
<dbReference type="Proteomes" id="UP000229894">
    <property type="component" value="Unassembled WGS sequence"/>
</dbReference>
<dbReference type="EMBL" id="PEUX01000044">
    <property type="protein sequence ID" value="PIV10130.1"/>
    <property type="molecule type" value="Genomic_DNA"/>
</dbReference>
<proteinExistence type="predicted"/>
<evidence type="ECO:0000313" key="2">
    <source>
        <dbReference type="Proteomes" id="UP000229894"/>
    </source>
</evidence>
<dbReference type="PANTHER" id="PTHR39961">
    <property type="entry name" value="HYPOTHETICAL CYTOSOLIC PROTEIN"/>
    <property type="match status" value="1"/>
</dbReference>
<protein>
    <recommendedName>
        <fullName evidence="3">DUF458 domain-containing protein</fullName>
    </recommendedName>
</protein>
<gene>
    <name evidence="1" type="ORF">COS49_02120</name>
</gene>
<comment type="caution">
    <text evidence="1">The sequence shown here is derived from an EMBL/GenBank/DDBJ whole genome shotgun (WGS) entry which is preliminary data.</text>
</comment>
<name>A0A2M7BU95_9BACT</name>
<sequence>MKSDFFHSPTKGRLQLTKVTKEIANFIGQDDQSKYRLVVGTDSNGGKKTDFVTAVIIYRIGHGGRYFWKRTNGHKVYHTLRDRIYQEVALSLQVAQDMLKKLESSLANDSLPKYDFQIHIDVGQNGPTREMIKEVVGIVRGNGFKAKIKPESYAASYVADRYT</sequence>
<reference evidence="2" key="1">
    <citation type="submission" date="2017-09" db="EMBL/GenBank/DDBJ databases">
        <title>Depth-based differentiation of microbial function through sediment-hosted aquifers and enrichment of novel symbionts in the deep terrestrial subsurface.</title>
        <authorList>
            <person name="Probst A.J."/>
            <person name="Ladd B."/>
            <person name="Jarett J.K."/>
            <person name="Geller-Mcgrath D.E."/>
            <person name="Sieber C.M.K."/>
            <person name="Emerson J.B."/>
            <person name="Anantharaman K."/>
            <person name="Thomas B.C."/>
            <person name="Malmstrom R."/>
            <person name="Stieglmeier M."/>
            <person name="Klingl A."/>
            <person name="Woyke T."/>
            <person name="Ryan C.M."/>
            <person name="Banfield J.F."/>
        </authorList>
    </citation>
    <scope>NUCLEOTIDE SEQUENCE [LARGE SCALE GENOMIC DNA]</scope>
</reference>